<proteinExistence type="predicted"/>
<feature type="transmembrane region" description="Helical" evidence="1">
    <location>
        <begin position="105"/>
        <end position="124"/>
    </location>
</feature>
<evidence type="ECO:0000313" key="2">
    <source>
        <dbReference type="EMBL" id="QKC75203.1"/>
    </source>
</evidence>
<reference evidence="2 3" key="1">
    <citation type="submission" date="2018-10" db="EMBL/GenBank/DDBJ databases">
        <authorList>
            <person name="Perry B.J."/>
            <person name="Sullivan J.T."/>
            <person name="Murphy R.J.T."/>
            <person name="Ramsay J.P."/>
            <person name="Ronson C.W."/>
        </authorList>
    </citation>
    <scope>NUCLEOTIDE SEQUENCE [LARGE SCALE GENOMIC DNA]</scope>
    <source>
        <strain evidence="2 3">NZP2014</strain>
    </source>
</reference>
<dbReference type="KEGG" id="merd:EB233_06345"/>
<feature type="transmembrane region" description="Helical" evidence="1">
    <location>
        <begin position="49"/>
        <end position="69"/>
    </location>
</feature>
<evidence type="ECO:0000256" key="1">
    <source>
        <dbReference type="SAM" id="Phobius"/>
    </source>
</evidence>
<evidence type="ECO:0000313" key="3">
    <source>
        <dbReference type="Proteomes" id="UP000503339"/>
    </source>
</evidence>
<protein>
    <submittedName>
        <fullName evidence="2">DUF4345 domain-containing protein</fullName>
    </submittedName>
</protein>
<keyword evidence="1" id="KW-1133">Transmembrane helix</keyword>
<sequence length="141" mass="14808">MNERTSGKTVLQTVVAVLAATPVLAGIAGVVSGPEFLHVAAPWPVDLDSHLRFLSGFFLAVGLAWYSCIPGIEAKTERFRLLAACTFCGGLARLFSLLTAGEPSAGHIAGLCGELLVVPALVWWQTRVANKAVLHARLSGA</sequence>
<accession>A0A6M7UGK3</accession>
<name>A0A6M7UGK3_9HYPH</name>
<keyword evidence="1" id="KW-0472">Membrane</keyword>
<dbReference type="InterPro" id="IPR025597">
    <property type="entry name" value="DUF4345"/>
</dbReference>
<dbReference type="Proteomes" id="UP000503339">
    <property type="component" value="Chromosome"/>
</dbReference>
<organism evidence="2 3">
    <name type="scientific">Mesorhizobium erdmanii</name>
    <dbReference type="NCBI Taxonomy" id="1777866"/>
    <lineage>
        <taxon>Bacteria</taxon>
        <taxon>Pseudomonadati</taxon>
        <taxon>Pseudomonadota</taxon>
        <taxon>Alphaproteobacteria</taxon>
        <taxon>Hyphomicrobiales</taxon>
        <taxon>Phyllobacteriaceae</taxon>
        <taxon>Mesorhizobium</taxon>
    </lineage>
</organism>
<keyword evidence="1" id="KW-0812">Transmembrane</keyword>
<dbReference type="AlphaFoldDB" id="A0A6M7UGK3"/>
<feature type="transmembrane region" description="Helical" evidence="1">
    <location>
        <begin position="81"/>
        <end position="99"/>
    </location>
</feature>
<gene>
    <name evidence="2" type="ORF">EB233_06345</name>
</gene>
<dbReference type="RefSeq" id="WP_064991186.1">
    <property type="nucleotide sequence ID" value="NZ_CP033361.1"/>
</dbReference>
<dbReference type="EMBL" id="CP033361">
    <property type="protein sequence ID" value="QKC75203.1"/>
    <property type="molecule type" value="Genomic_DNA"/>
</dbReference>
<dbReference type="Pfam" id="PF14248">
    <property type="entry name" value="DUF4345"/>
    <property type="match status" value="1"/>
</dbReference>
<keyword evidence="3" id="KW-1185">Reference proteome</keyword>